<dbReference type="AlphaFoldDB" id="G0SC14"/>
<dbReference type="GO" id="GO:0003824">
    <property type="term" value="F:catalytic activity"/>
    <property type="evidence" value="ECO:0007669"/>
    <property type="project" value="InterPro"/>
</dbReference>
<sequence length="400" mass="46195">MPHVYVPVDDLYGFVNEPAKHYWVPRPTQTSPHLVNQAPDFHFFVELGLLVRSRRRNHNEASGLEDEISARLTKFGIPNHIARTGTARSSIKPEEWTIASELCIPPNPQDHRFGIKLVSPVMCFMERPESWQRAFRVVMDLLDRYFELMKSHSCFTHVHIVPHNGAWSLYQVKNLAKTALYFEQCLDSIMPPYRRKSVWAKSNRHNSYFRSLRSYECFDAIDSLPTFEDLAAVMNWCSGDSATGRALYGENNTDGLHEDFPHDAYRWSFANLNHLGGGHGTVEFRQPPGSTTAKEVITWVMLVGCLARLSCTHGSTLNPNEKGQLPGLREWLLWEAKRCHLPRRNLLEDLLHQEVQMHVRHGCVGMDADFISSDEENRLRQKLDDRNIAGEKYRHWFSQQ</sequence>
<dbReference type="HOGENOM" id="CLU_057716_0_0_1"/>
<dbReference type="InterPro" id="IPR022025">
    <property type="entry name" value="Amidoligase_2"/>
</dbReference>
<protein>
    <submittedName>
        <fullName evidence="1">Uncharacterized protein</fullName>
    </submittedName>
</protein>
<accession>G0SC14</accession>
<dbReference type="OrthoDB" id="5291055at2759"/>
<name>G0SC14_CHATD</name>
<gene>
    <name evidence="1" type="ORF">CTHT_0055540</name>
</gene>
<evidence type="ECO:0000313" key="2">
    <source>
        <dbReference type="Proteomes" id="UP000008066"/>
    </source>
</evidence>
<dbReference type="PANTHER" id="PTHR36847:SF1">
    <property type="entry name" value="AMIDOLIGASE ENZYME"/>
    <property type="match status" value="1"/>
</dbReference>
<dbReference type="Pfam" id="PF12224">
    <property type="entry name" value="Amidoligase_2"/>
    <property type="match status" value="1"/>
</dbReference>
<dbReference type="OMA" id="STHECST"/>
<dbReference type="SUPFAM" id="SSF55931">
    <property type="entry name" value="Glutamine synthetase/guanido kinase"/>
    <property type="match status" value="1"/>
</dbReference>
<dbReference type="PANTHER" id="PTHR36847">
    <property type="entry name" value="AMIDOLIGASE ENZYME"/>
    <property type="match status" value="1"/>
</dbReference>
<dbReference type="InterPro" id="IPR014746">
    <property type="entry name" value="Gln_synth/guanido_kin_cat_dom"/>
</dbReference>
<keyword evidence="2" id="KW-1185">Reference proteome</keyword>
<dbReference type="eggNOG" id="ENOG502SUNA">
    <property type="taxonomic scope" value="Eukaryota"/>
</dbReference>
<dbReference type="KEGG" id="cthr:CTHT_0055540"/>
<reference evidence="1 2" key="1">
    <citation type="journal article" date="2011" name="Cell">
        <title>Insight into structure and assembly of the nuclear pore complex by utilizing the genome of a eukaryotic thermophile.</title>
        <authorList>
            <person name="Amlacher S."/>
            <person name="Sarges P."/>
            <person name="Flemming D."/>
            <person name="van Noort V."/>
            <person name="Kunze R."/>
            <person name="Devos D.P."/>
            <person name="Arumugam M."/>
            <person name="Bork P."/>
            <person name="Hurt E."/>
        </authorList>
    </citation>
    <scope>NUCLEOTIDE SEQUENCE [LARGE SCALE GENOMIC DNA]</scope>
    <source>
        <strain evidence="2">DSM 1495 / CBS 144.50 / IMI 039719</strain>
    </source>
</reference>
<proteinExistence type="predicted"/>
<evidence type="ECO:0000313" key="1">
    <source>
        <dbReference type="EMBL" id="EGS18940.1"/>
    </source>
</evidence>
<organism evidence="2">
    <name type="scientific">Chaetomium thermophilum (strain DSM 1495 / CBS 144.50 / IMI 039719)</name>
    <name type="common">Thermochaetoides thermophila</name>
    <dbReference type="NCBI Taxonomy" id="759272"/>
    <lineage>
        <taxon>Eukaryota</taxon>
        <taxon>Fungi</taxon>
        <taxon>Dikarya</taxon>
        <taxon>Ascomycota</taxon>
        <taxon>Pezizomycotina</taxon>
        <taxon>Sordariomycetes</taxon>
        <taxon>Sordariomycetidae</taxon>
        <taxon>Sordariales</taxon>
        <taxon>Chaetomiaceae</taxon>
        <taxon>Thermochaetoides</taxon>
    </lineage>
</organism>
<dbReference type="RefSeq" id="XP_006695885.1">
    <property type="nucleotide sequence ID" value="XM_006695822.1"/>
</dbReference>
<dbReference type="EMBL" id="GL988045">
    <property type="protein sequence ID" value="EGS18940.1"/>
    <property type="molecule type" value="Genomic_DNA"/>
</dbReference>
<dbReference type="Proteomes" id="UP000008066">
    <property type="component" value="Unassembled WGS sequence"/>
</dbReference>
<dbReference type="GeneID" id="18259592"/>